<dbReference type="RefSeq" id="WP_109723901.1">
    <property type="nucleotide sequence ID" value="NZ_MSZV01000089.1"/>
</dbReference>
<accession>A0A316HYF5</accession>
<name>A0A316HYF5_9GAMM</name>
<organism evidence="2 3">
    <name type="scientific">Fulvimonas soli</name>
    <dbReference type="NCBI Taxonomy" id="155197"/>
    <lineage>
        <taxon>Bacteria</taxon>
        <taxon>Pseudomonadati</taxon>
        <taxon>Pseudomonadota</taxon>
        <taxon>Gammaproteobacteria</taxon>
        <taxon>Lysobacterales</taxon>
        <taxon>Rhodanobacteraceae</taxon>
        <taxon>Fulvimonas</taxon>
    </lineage>
</organism>
<protein>
    <recommendedName>
        <fullName evidence="4">DnrO protein</fullName>
    </recommendedName>
</protein>
<evidence type="ECO:0008006" key="4">
    <source>
        <dbReference type="Google" id="ProtNLM"/>
    </source>
</evidence>
<reference evidence="2 3" key="1">
    <citation type="submission" date="2018-05" db="EMBL/GenBank/DDBJ databases">
        <title>Genomic Encyclopedia of Type Strains, Phase IV (KMG-IV): sequencing the most valuable type-strain genomes for metagenomic binning, comparative biology and taxonomic classification.</title>
        <authorList>
            <person name="Goeker M."/>
        </authorList>
    </citation>
    <scope>NUCLEOTIDE SEQUENCE [LARGE SCALE GENOMIC DNA]</scope>
    <source>
        <strain evidence="2 3">DSM 14263</strain>
    </source>
</reference>
<dbReference type="EMBL" id="QGHC01000008">
    <property type="protein sequence ID" value="PWK85770.1"/>
    <property type="molecule type" value="Genomic_DNA"/>
</dbReference>
<dbReference type="Proteomes" id="UP000245812">
    <property type="component" value="Unassembled WGS sequence"/>
</dbReference>
<evidence type="ECO:0000256" key="1">
    <source>
        <dbReference type="SAM" id="SignalP"/>
    </source>
</evidence>
<evidence type="ECO:0000313" key="3">
    <source>
        <dbReference type="Proteomes" id="UP000245812"/>
    </source>
</evidence>
<evidence type="ECO:0000313" key="2">
    <source>
        <dbReference type="EMBL" id="PWK85770.1"/>
    </source>
</evidence>
<feature type="signal peptide" evidence="1">
    <location>
        <begin position="1"/>
        <end position="21"/>
    </location>
</feature>
<keyword evidence="1" id="KW-0732">Signal</keyword>
<gene>
    <name evidence="2" type="ORF">C7456_10865</name>
</gene>
<dbReference type="OrthoDB" id="6933865at2"/>
<comment type="caution">
    <text evidence="2">The sequence shown here is derived from an EMBL/GenBank/DDBJ whole genome shotgun (WGS) entry which is preliminary data.</text>
</comment>
<feature type="chain" id="PRO_5016351487" description="DnrO protein" evidence="1">
    <location>
        <begin position="22"/>
        <end position="163"/>
    </location>
</feature>
<keyword evidence="3" id="KW-1185">Reference proteome</keyword>
<proteinExistence type="predicted"/>
<dbReference type="AlphaFoldDB" id="A0A316HYF5"/>
<sequence length="163" mass="17766">MKTATLPVLLLGLLAFGPLQAAPQHDHAAHAAYDGQPVPLPAPRWSAGATLREGMGRIHAALEELRHYEMGHMDATMALARVGLIEAAVSDLFAHCRLGPEQDAVVHRMLVPLLDDARRLRVDPRDMAEVAAMRRDVADYPRYFDDPGWSADAAPMPAMAHGH</sequence>